<dbReference type="Proteomes" id="UP001448614">
    <property type="component" value="Unassembled WGS sequence"/>
</dbReference>
<accession>A0ABV0GUD0</accession>
<protein>
    <submittedName>
        <fullName evidence="1">Type IV toxin-antitoxin system AbiEi family antitoxin</fullName>
    </submittedName>
</protein>
<proteinExistence type="predicted"/>
<comment type="caution">
    <text evidence="1">The sequence shown here is derived from an EMBL/GenBank/DDBJ whole genome shotgun (WGS) entry which is preliminary data.</text>
</comment>
<evidence type="ECO:0000313" key="1">
    <source>
        <dbReference type="EMBL" id="MEO3942059.1"/>
    </source>
</evidence>
<dbReference type="Pfam" id="PF09952">
    <property type="entry name" value="AbiEi_2"/>
    <property type="match status" value="1"/>
</dbReference>
<evidence type="ECO:0000313" key="2">
    <source>
        <dbReference type="Proteomes" id="UP001448614"/>
    </source>
</evidence>
<name>A0ABV0GUD0_PAENI</name>
<keyword evidence="2" id="KW-1185">Reference proteome</keyword>
<reference evidence="1 2" key="1">
    <citation type="journal article" date="2024" name="Appl. Microbiol. Biotechnol.">
        <title>Biosynthetic gene clusters with biotechnological applications in novel Antarctic isolates from Actinomycetota.</title>
        <authorList>
            <person name="Bruna P."/>
            <person name="Nunez-Montero K."/>
            <person name="Contreras M.J."/>
            <person name="Leal K."/>
            <person name="Garcia M."/>
            <person name="Abanto M."/>
            <person name="Barrientos L."/>
        </authorList>
    </citation>
    <scope>NUCLEOTIDE SEQUENCE [LARGE SCALE GENOMIC DNA]</scope>
    <source>
        <strain evidence="1 2">Se16.17</strain>
    </source>
</reference>
<dbReference type="InterPro" id="IPR019238">
    <property type="entry name" value="AbiEi_2"/>
</dbReference>
<dbReference type="EMBL" id="JBBMFV010000004">
    <property type="protein sequence ID" value="MEO3942059.1"/>
    <property type="molecule type" value="Genomic_DNA"/>
</dbReference>
<sequence>MDTGSMFHSFQEVLRQRGWRVDLGPPKTSADLPTYLLFFSLDGLAFTQTCIEIAQYPLPISLITKVARDADADFVLAPKIGPTTSSELRRLSINHADLTGRLSLRSPGVVLEVEGLPGGNSDGVSKAWLREHNKGRSIDLTSTKTAQLVFCILNWPKLLAAPSRLIADVAGVSLGLVPRTLRHLEEIEMVHGRRWMGSGRSIIAHAWLAAYRNRLGPSLHIATMETPLLEVLEANTTLGGGFAVPWLIRPRIGAAYVAELSDDLVRASRLRKSESPNVEVRKKFWRSPPAEFLEGPHRAGEQNTAPPLLVYADLSSSLDQREQEAARVYLQEEPELQWLRGGSL</sequence>
<dbReference type="RefSeq" id="WP_347782835.1">
    <property type="nucleotide sequence ID" value="NZ_JBBMFV010000004.1"/>
</dbReference>
<gene>
    <name evidence="1" type="ORF">V3C41_13340</name>
</gene>
<organism evidence="1 2">
    <name type="scientific">Paenarthrobacter nicotinovorans</name>
    <name type="common">Arthrobacter nicotinovorans</name>
    <dbReference type="NCBI Taxonomy" id="29320"/>
    <lineage>
        <taxon>Bacteria</taxon>
        <taxon>Bacillati</taxon>
        <taxon>Actinomycetota</taxon>
        <taxon>Actinomycetes</taxon>
        <taxon>Micrococcales</taxon>
        <taxon>Micrococcaceae</taxon>
        <taxon>Paenarthrobacter</taxon>
    </lineage>
</organism>